<dbReference type="AlphaFoldDB" id="A0A392VS38"/>
<feature type="compositionally biased region" description="Polar residues" evidence="1">
    <location>
        <begin position="41"/>
        <end position="55"/>
    </location>
</feature>
<accession>A0A392VS38</accession>
<evidence type="ECO:0000256" key="1">
    <source>
        <dbReference type="SAM" id="MobiDB-lite"/>
    </source>
</evidence>
<proteinExistence type="predicted"/>
<feature type="region of interest" description="Disordered" evidence="1">
    <location>
        <begin position="1"/>
        <end position="55"/>
    </location>
</feature>
<organism evidence="2 3">
    <name type="scientific">Trifolium medium</name>
    <dbReference type="NCBI Taxonomy" id="97028"/>
    <lineage>
        <taxon>Eukaryota</taxon>
        <taxon>Viridiplantae</taxon>
        <taxon>Streptophyta</taxon>
        <taxon>Embryophyta</taxon>
        <taxon>Tracheophyta</taxon>
        <taxon>Spermatophyta</taxon>
        <taxon>Magnoliopsida</taxon>
        <taxon>eudicotyledons</taxon>
        <taxon>Gunneridae</taxon>
        <taxon>Pentapetalae</taxon>
        <taxon>rosids</taxon>
        <taxon>fabids</taxon>
        <taxon>Fabales</taxon>
        <taxon>Fabaceae</taxon>
        <taxon>Papilionoideae</taxon>
        <taxon>50 kb inversion clade</taxon>
        <taxon>NPAAA clade</taxon>
        <taxon>Hologalegina</taxon>
        <taxon>IRL clade</taxon>
        <taxon>Trifolieae</taxon>
        <taxon>Trifolium</taxon>
    </lineage>
</organism>
<protein>
    <submittedName>
        <fullName evidence="2">Uncharacterized protein</fullName>
    </submittedName>
</protein>
<evidence type="ECO:0000313" key="2">
    <source>
        <dbReference type="EMBL" id="MCI89240.1"/>
    </source>
</evidence>
<reference evidence="2 3" key="1">
    <citation type="journal article" date="2018" name="Front. Plant Sci.">
        <title>Red Clover (Trifolium pratense) and Zigzag Clover (T. medium) - A Picture of Genomic Similarities and Differences.</title>
        <authorList>
            <person name="Dluhosova J."/>
            <person name="Istvanek J."/>
            <person name="Nedelnik J."/>
            <person name="Repkova J."/>
        </authorList>
    </citation>
    <scope>NUCLEOTIDE SEQUENCE [LARGE SCALE GENOMIC DNA]</scope>
    <source>
        <strain evidence="3">cv. 10/8</strain>
        <tissue evidence="2">Leaf</tissue>
    </source>
</reference>
<comment type="caution">
    <text evidence="2">The sequence shown here is derived from an EMBL/GenBank/DDBJ whole genome shotgun (WGS) entry which is preliminary data.</text>
</comment>
<keyword evidence="3" id="KW-1185">Reference proteome</keyword>
<evidence type="ECO:0000313" key="3">
    <source>
        <dbReference type="Proteomes" id="UP000265520"/>
    </source>
</evidence>
<sequence length="55" mass="5602">PPARAPPKGHRSAAVGRRISAAGPPYVTGKVTGRRRITTVGPPSTATDSHPTTTS</sequence>
<name>A0A392VS38_9FABA</name>
<dbReference type="EMBL" id="LXQA011214783">
    <property type="protein sequence ID" value="MCI89240.1"/>
    <property type="molecule type" value="Genomic_DNA"/>
</dbReference>
<feature type="non-terminal residue" evidence="2">
    <location>
        <position position="1"/>
    </location>
</feature>
<dbReference type="Proteomes" id="UP000265520">
    <property type="component" value="Unassembled WGS sequence"/>
</dbReference>